<sequence length="373" mass="42801">MLKRMYYLDNLRVFLTMLVIVFHTSIAYGGSGSWYFEDVDKSQLNATMVILTIFTAVCQAFFMALFFFISGYFTPKSYDRKGPFRFLSDRLLRLGIPMVLYMLWIGPSTIYLAEYRHEQTYTEFFRESILHFKIINFGPLWFAEALIYFAFFYVLYLMIFKKSEDASARSIAFPTGARLLGFALGSGLAAFLTRFIFPLGTGPMELQLGYFPLYILLFIAGILAYRHNWLEQIPSLLSKIWLRTALILIPVFPLLLILTGALNGNLTYSGGFHLQAFLYAMWEPFICFGICLGLLFLFRRRMNKASRIMERLAKLAFTAYIIHPVVVVSCTLVMHHVDLAPLLKLIIVAPVSVVLTFAASQVIYKIPYASRIL</sequence>
<feature type="domain" description="Acyltransferase 3" evidence="4">
    <location>
        <begin position="6"/>
        <end position="361"/>
    </location>
</feature>
<evidence type="ECO:0000259" key="4">
    <source>
        <dbReference type="Pfam" id="PF01757"/>
    </source>
</evidence>
<evidence type="ECO:0000256" key="2">
    <source>
        <dbReference type="ARBA" id="ARBA00007400"/>
    </source>
</evidence>
<feature type="transmembrane region" description="Helical" evidence="3">
    <location>
        <begin position="209"/>
        <end position="228"/>
    </location>
</feature>
<protein>
    <submittedName>
        <fullName evidence="5">Fucose 4-O-acetylase</fullName>
    </submittedName>
</protein>
<dbReference type="GO" id="GO:0016747">
    <property type="term" value="F:acyltransferase activity, transferring groups other than amino-acyl groups"/>
    <property type="evidence" value="ECO:0007669"/>
    <property type="project" value="InterPro"/>
</dbReference>
<evidence type="ECO:0000313" key="6">
    <source>
        <dbReference type="Proteomes" id="UP000198809"/>
    </source>
</evidence>
<evidence type="ECO:0000256" key="3">
    <source>
        <dbReference type="SAM" id="Phobius"/>
    </source>
</evidence>
<organism evidence="5 6">
    <name type="scientific">Paenibacillus sophorae</name>
    <dbReference type="NCBI Taxonomy" id="1333845"/>
    <lineage>
        <taxon>Bacteria</taxon>
        <taxon>Bacillati</taxon>
        <taxon>Bacillota</taxon>
        <taxon>Bacilli</taxon>
        <taxon>Bacillales</taxon>
        <taxon>Paenibacillaceae</taxon>
        <taxon>Paenibacillus</taxon>
    </lineage>
</organism>
<keyword evidence="3" id="KW-1133">Transmembrane helix</keyword>
<feature type="transmembrane region" description="Helical" evidence="3">
    <location>
        <begin position="317"/>
        <end position="337"/>
    </location>
</feature>
<feature type="transmembrane region" description="Helical" evidence="3">
    <location>
        <begin position="48"/>
        <end position="73"/>
    </location>
</feature>
<feature type="transmembrane region" description="Helical" evidence="3">
    <location>
        <begin position="140"/>
        <end position="159"/>
    </location>
</feature>
<proteinExistence type="inferred from homology"/>
<feature type="transmembrane region" description="Helical" evidence="3">
    <location>
        <begin position="179"/>
        <end position="197"/>
    </location>
</feature>
<dbReference type="InterPro" id="IPR002656">
    <property type="entry name" value="Acyl_transf_3_dom"/>
</dbReference>
<evidence type="ECO:0000256" key="1">
    <source>
        <dbReference type="ARBA" id="ARBA00004370"/>
    </source>
</evidence>
<dbReference type="AlphaFoldDB" id="A0A1H8K4R3"/>
<dbReference type="InterPro" id="IPR050623">
    <property type="entry name" value="Glucan_succinyl_AcylTrfase"/>
</dbReference>
<name>A0A1H8K4R3_9BACL</name>
<feature type="transmembrane region" description="Helical" evidence="3">
    <location>
        <begin position="343"/>
        <end position="364"/>
    </location>
</feature>
<feature type="transmembrane region" description="Helical" evidence="3">
    <location>
        <begin position="94"/>
        <end position="113"/>
    </location>
</feature>
<accession>A0A1H8K4R3</accession>
<reference evidence="5 6" key="1">
    <citation type="submission" date="2016-10" db="EMBL/GenBank/DDBJ databases">
        <authorList>
            <person name="de Groot N.N."/>
        </authorList>
    </citation>
    <scope>NUCLEOTIDE SEQUENCE [LARGE SCALE GENOMIC DNA]</scope>
    <source>
        <strain evidence="5 6">CGMCC 1.10238</strain>
    </source>
</reference>
<dbReference type="PANTHER" id="PTHR36927">
    <property type="entry name" value="BLR4337 PROTEIN"/>
    <property type="match status" value="1"/>
</dbReference>
<dbReference type="Proteomes" id="UP000198809">
    <property type="component" value="Unassembled WGS sequence"/>
</dbReference>
<dbReference type="EMBL" id="FODH01000003">
    <property type="protein sequence ID" value="SEN87741.1"/>
    <property type="molecule type" value="Genomic_DNA"/>
</dbReference>
<keyword evidence="3" id="KW-0472">Membrane</keyword>
<comment type="similarity">
    <text evidence="2">Belongs to the acyltransferase 3 family.</text>
</comment>
<evidence type="ECO:0000313" key="5">
    <source>
        <dbReference type="EMBL" id="SEN87741.1"/>
    </source>
</evidence>
<feature type="transmembrane region" description="Helical" evidence="3">
    <location>
        <begin position="240"/>
        <end position="264"/>
    </location>
</feature>
<gene>
    <name evidence="5" type="ORF">SAMN04487895_103279</name>
</gene>
<dbReference type="PANTHER" id="PTHR36927:SF4">
    <property type="entry name" value="BLR5718 PROTEIN"/>
    <property type="match status" value="1"/>
</dbReference>
<keyword evidence="3" id="KW-0812">Transmembrane</keyword>
<dbReference type="Pfam" id="PF01757">
    <property type="entry name" value="Acyl_transf_3"/>
    <property type="match status" value="1"/>
</dbReference>
<feature type="transmembrane region" description="Helical" evidence="3">
    <location>
        <begin position="12"/>
        <end position="36"/>
    </location>
</feature>
<comment type="subcellular location">
    <subcellularLocation>
        <location evidence="1">Membrane</location>
    </subcellularLocation>
</comment>
<feature type="transmembrane region" description="Helical" evidence="3">
    <location>
        <begin position="276"/>
        <end position="297"/>
    </location>
</feature>